<protein>
    <submittedName>
        <fullName evidence="2">Uncharacterized protein</fullName>
    </submittedName>
</protein>
<name>A0A8T2PQF7_9TELE</name>
<dbReference type="OrthoDB" id="2157641at2759"/>
<keyword evidence="3" id="KW-1185">Reference proteome</keyword>
<gene>
    <name evidence="2" type="ORF">JZ751_011720</name>
</gene>
<feature type="region of interest" description="Disordered" evidence="1">
    <location>
        <begin position="282"/>
        <end position="388"/>
    </location>
</feature>
<feature type="compositionally biased region" description="Basic and acidic residues" evidence="1">
    <location>
        <begin position="282"/>
        <end position="301"/>
    </location>
</feature>
<feature type="compositionally biased region" description="Polar residues" evidence="1">
    <location>
        <begin position="378"/>
        <end position="388"/>
    </location>
</feature>
<feature type="compositionally biased region" description="Polar residues" evidence="1">
    <location>
        <begin position="70"/>
        <end position="90"/>
    </location>
</feature>
<accession>A0A8T2PQF7</accession>
<feature type="region of interest" description="Disordered" evidence="1">
    <location>
        <begin position="63"/>
        <end position="96"/>
    </location>
</feature>
<evidence type="ECO:0000313" key="3">
    <source>
        <dbReference type="Proteomes" id="UP000824540"/>
    </source>
</evidence>
<reference evidence="2" key="1">
    <citation type="thesis" date="2021" institute="BYU ScholarsArchive" country="Provo, UT, USA">
        <title>Applications of and Algorithms for Genome Assembly and Genomic Analyses with an Emphasis on Marine Teleosts.</title>
        <authorList>
            <person name="Pickett B.D."/>
        </authorList>
    </citation>
    <scope>NUCLEOTIDE SEQUENCE</scope>
    <source>
        <strain evidence="2">HI-2016</strain>
    </source>
</reference>
<feature type="compositionally biased region" description="Polar residues" evidence="1">
    <location>
        <begin position="137"/>
        <end position="156"/>
    </location>
</feature>
<evidence type="ECO:0000313" key="2">
    <source>
        <dbReference type="EMBL" id="KAG9353600.1"/>
    </source>
</evidence>
<comment type="caution">
    <text evidence="2">The sequence shown here is derived from an EMBL/GenBank/DDBJ whole genome shotgun (WGS) entry which is preliminary data.</text>
</comment>
<organism evidence="2 3">
    <name type="scientific">Albula glossodonta</name>
    <name type="common">roundjaw bonefish</name>
    <dbReference type="NCBI Taxonomy" id="121402"/>
    <lineage>
        <taxon>Eukaryota</taxon>
        <taxon>Metazoa</taxon>
        <taxon>Chordata</taxon>
        <taxon>Craniata</taxon>
        <taxon>Vertebrata</taxon>
        <taxon>Euteleostomi</taxon>
        <taxon>Actinopterygii</taxon>
        <taxon>Neopterygii</taxon>
        <taxon>Teleostei</taxon>
        <taxon>Albuliformes</taxon>
        <taxon>Albulidae</taxon>
        <taxon>Albula</taxon>
    </lineage>
</organism>
<feature type="region of interest" description="Disordered" evidence="1">
    <location>
        <begin position="119"/>
        <end position="172"/>
    </location>
</feature>
<dbReference type="Proteomes" id="UP000824540">
    <property type="component" value="Unassembled WGS sequence"/>
</dbReference>
<evidence type="ECO:0000256" key="1">
    <source>
        <dbReference type="SAM" id="MobiDB-lite"/>
    </source>
</evidence>
<dbReference type="EMBL" id="JAFBMS010000003">
    <property type="protein sequence ID" value="KAG9353600.1"/>
    <property type="molecule type" value="Genomic_DNA"/>
</dbReference>
<proteinExistence type="predicted"/>
<dbReference type="AlphaFoldDB" id="A0A8T2PQF7"/>
<sequence>MKLYVYSRLSGSSPVLKMFKLSDSHIVDDTKEKFVWINSASSHAQSVAKAKYEFLFGKAERVGPADTENSHSLPQEGSRTSLETSPQCGATDSGGEDDFDEASLFLEIDRELAHLLRGLGGGQDQDAPGSEGPQDLETAQTMIPCNGQSGGAQTDTADVGTPKPEKSGEPLLTTGLDLEPWAEALMQDMISLPSAEPAVGVNGHAQNTHASQEKPTEIQALGALEGEVKRRTGAAAADAMVFGEDATVPLDQTLEESCKILAEIPGIFTAFLDGGQAKEKPQKKIRFAESRPESIREEVKVGLDAPGTDARADGNGEVGQVAEGTQGVKTDGSPESTKAPESPQKSTGSGFSPLPQPGPVEDEVFRLVPEVCIESPDSESTPDQNSSR</sequence>